<reference evidence="7" key="1">
    <citation type="journal article" date="2009" name="Rice">
        <title>De Novo Next Generation Sequencing of Plant Genomes.</title>
        <authorList>
            <person name="Rounsley S."/>
            <person name="Marri P.R."/>
            <person name="Yu Y."/>
            <person name="He R."/>
            <person name="Sisneros N."/>
            <person name="Goicoechea J.L."/>
            <person name="Lee S.J."/>
            <person name="Angelova A."/>
            <person name="Kudrna D."/>
            <person name="Luo M."/>
            <person name="Affourtit J."/>
            <person name="Desany B."/>
            <person name="Knight J."/>
            <person name="Niazi F."/>
            <person name="Egholm M."/>
            <person name="Wing R.A."/>
        </authorList>
    </citation>
    <scope>NUCLEOTIDE SEQUENCE [LARGE SCALE GENOMIC DNA]</scope>
    <source>
        <strain evidence="7">cv. IRGC 105608</strain>
    </source>
</reference>
<feature type="signal peptide" evidence="5">
    <location>
        <begin position="1"/>
        <end position="33"/>
    </location>
</feature>
<evidence type="ECO:0000256" key="3">
    <source>
        <dbReference type="ARBA" id="ARBA00022554"/>
    </source>
</evidence>
<reference evidence="7" key="2">
    <citation type="submission" date="2015-03" db="UniProtKB">
        <authorList>
            <consortium name="EnsemblPlants"/>
        </authorList>
    </citation>
    <scope>IDENTIFICATION</scope>
</reference>
<organism evidence="7">
    <name type="scientific">Oryza barthii</name>
    <dbReference type="NCBI Taxonomy" id="65489"/>
    <lineage>
        <taxon>Eukaryota</taxon>
        <taxon>Viridiplantae</taxon>
        <taxon>Streptophyta</taxon>
        <taxon>Embryophyta</taxon>
        <taxon>Tracheophyta</taxon>
        <taxon>Spermatophyta</taxon>
        <taxon>Magnoliopsida</taxon>
        <taxon>Liliopsida</taxon>
        <taxon>Poales</taxon>
        <taxon>Poaceae</taxon>
        <taxon>BOP clade</taxon>
        <taxon>Oryzoideae</taxon>
        <taxon>Oryzeae</taxon>
        <taxon>Oryzinae</taxon>
        <taxon>Oryza</taxon>
    </lineage>
</organism>
<accession>A0A0D3GS37</accession>
<keyword evidence="8" id="KW-1185">Reference proteome</keyword>
<keyword evidence="5" id="KW-0732">Signal</keyword>
<dbReference type="GO" id="GO:0005773">
    <property type="term" value="C:vacuole"/>
    <property type="evidence" value="ECO:0007669"/>
    <property type="project" value="UniProtKB-SubCell"/>
</dbReference>
<protein>
    <recommendedName>
        <fullName evidence="6">Strictosidine synthase conserved region domain-containing protein</fullName>
    </recommendedName>
</protein>
<evidence type="ECO:0000259" key="6">
    <source>
        <dbReference type="Pfam" id="PF03088"/>
    </source>
</evidence>
<dbReference type="AlphaFoldDB" id="A0A0D3GS37"/>
<dbReference type="SUPFAM" id="SSF63829">
    <property type="entry name" value="Calcium-dependent phosphotriesterase"/>
    <property type="match status" value="2"/>
</dbReference>
<dbReference type="InterPro" id="IPR011042">
    <property type="entry name" value="6-blade_b-propeller_TolB-like"/>
</dbReference>
<keyword evidence="3" id="KW-0926">Vacuole</keyword>
<evidence type="ECO:0000313" key="7">
    <source>
        <dbReference type="EnsemblPlants" id="OBART07G17690.1"/>
    </source>
</evidence>
<dbReference type="GO" id="GO:0016787">
    <property type="term" value="F:hydrolase activity"/>
    <property type="evidence" value="ECO:0007669"/>
    <property type="project" value="TreeGrafter"/>
</dbReference>
<dbReference type="Proteomes" id="UP000026960">
    <property type="component" value="Chromosome 7"/>
</dbReference>
<dbReference type="Gene3D" id="2.120.10.30">
    <property type="entry name" value="TolB, C-terminal domain"/>
    <property type="match status" value="2"/>
</dbReference>
<evidence type="ECO:0000313" key="8">
    <source>
        <dbReference type="Proteomes" id="UP000026960"/>
    </source>
</evidence>
<name>A0A0D3GS37_9ORYZ</name>
<evidence type="ECO:0000256" key="2">
    <source>
        <dbReference type="ARBA" id="ARBA00009191"/>
    </source>
</evidence>
<dbReference type="Gramene" id="OBART07G17690.1">
    <property type="protein sequence ID" value="OBART07G17690.1"/>
    <property type="gene ID" value="OBART07G17690"/>
</dbReference>
<feature type="domain" description="Strictosidine synthase conserved region" evidence="6">
    <location>
        <begin position="312"/>
        <end position="399"/>
    </location>
</feature>
<dbReference type="PANTHER" id="PTHR10426">
    <property type="entry name" value="STRICTOSIDINE SYNTHASE-RELATED"/>
    <property type="match status" value="1"/>
</dbReference>
<proteinExistence type="inferred from homology"/>
<dbReference type="Pfam" id="PF03088">
    <property type="entry name" value="Str_synth"/>
    <property type="match status" value="1"/>
</dbReference>
<evidence type="ECO:0000256" key="1">
    <source>
        <dbReference type="ARBA" id="ARBA00004116"/>
    </source>
</evidence>
<keyword evidence="4" id="KW-0325">Glycoprotein</keyword>
<dbReference type="eggNOG" id="KOG1520">
    <property type="taxonomic scope" value="Eukaryota"/>
</dbReference>
<evidence type="ECO:0000256" key="4">
    <source>
        <dbReference type="ARBA" id="ARBA00023180"/>
    </source>
</evidence>
<dbReference type="STRING" id="65489.A0A0D3GS37"/>
<dbReference type="PaxDb" id="65489-OBART07G17690.1"/>
<dbReference type="InterPro" id="IPR018119">
    <property type="entry name" value="Strictosidine_synth_cons-reg"/>
</dbReference>
<comment type="similarity">
    <text evidence="2">Belongs to the strictosidine synthase family.</text>
</comment>
<dbReference type="PANTHER" id="PTHR10426:SF95">
    <property type="entry name" value="OS06G0623700 PROTEIN"/>
    <property type="match status" value="1"/>
</dbReference>
<dbReference type="Pfam" id="PF20067">
    <property type="entry name" value="SSL_N"/>
    <property type="match status" value="1"/>
</dbReference>
<evidence type="ECO:0000256" key="5">
    <source>
        <dbReference type="SAM" id="SignalP"/>
    </source>
</evidence>
<sequence>MGAVLGTGRVGTLTRVALTIVVFLLLLPSHALAAAVAKDTSATLVETLPLPATLVGPESVAFDKFGDGPYSGPFAELPGYPDNVRPDGKGGYWVALHREKTETPYGSDTHLLAVRIGRKGKILQELRGPKNVRPTEVIERSGGKLYLGSVMSPLVGTLTRVALTIVVFLLLLPSRALAAAVAKDTSATLVETLPLPTTLVGPESVAFDKFGDGPYSGVSDGRILRWDRADKGWTTYSHAPGYNVAKCMAPKLHPAELTESKCGRPLGLRFHNTSGNLYIADAYKGLMRVAPRGGEATVLATEADGVPFKFTNGVDVNQVTGEVYFTDSSTRFQRSQHEMVTATGDSTGRLLKYDPTTGYLDVLQSGMTYPNGLALSADRSHLVVALTGPCKLVRHWIEGPKAGTSEPFAELPGYPESRTTPDGKGGYWVALHREKTESPYGSDTHLLAVRIGRKGEILQELRGPKNGGYWVALHREKTESPYGSDTHLLAVRIGRKGEDLAGVEGAEERQANGGD</sequence>
<comment type="subcellular location">
    <subcellularLocation>
        <location evidence="1">Vacuole</location>
    </subcellularLocation>
</comment>
<dbReference type="FunFam" id="2.120.10.30:FF:000048">
    <property type="entry name" value="Protein strictosidine synthase-like 10"/>
    <property type="match status" value="1"/>
</dbReference>
<dbReference type="EnsemblPlants" id="OBART07G17690.1">
    <property type="protein sequence ID" value="OBART07G17690.1"/>
    <property type="gene ID" value="OBART07G17690"/>
</dbReference>
<dbReference type="HOGENOM" id="CLU_529351_0_0_1"/>
<dbReference type="GO" id="GO:0012505">
    <property type="term" value="C:endomembrane system"/>
    <property type="evidence" value="ECO:0007669"/>
    <property type="project" value="TreeGrafter"/>
</dbReference>
<feature type="chain" id="PRO_5002263473" description="Strictosidine synthase conserved region domain-containing protein" evidence="5">
    <location>
        <begin position="34"/>
        <end position="515"/>
    </location>
</feature>